<name>A0A561TV49_9ACTN</name>
<dbReference type="PANTHER" id="PTHR42110:SF1">
    <property type="entry name" value="L-ASPARAGINASE, PUTATIVE (AFU_ORTHOLOGUE AFUA_3G11890)-RELATED"/>
    <property type="match status" value="1"/>
</dbReference>
<organism evidence="1 2">
    <name type="scientific">Kitasatospora viridis</name>
    <dbReference type="NCBI Taxonomy" id="281105"/>
    <lineage>
        <taxon>Bacteria</taxon>
        <taxon>Bacillati</taxon>
        <taxon>Actinomycetota</taxon>
        <taxon>Actinomycetes</taxon>
        <taxon>Kitasatosporales</taxon>
        <taxon>Streptomycetaceae</taxon>
        <taxon>Kitasatospora</taxon>
    </lineage>
</organism>
<proteinExistence type="predicted"/>
<gene>
    <name evidence="1" type="ORF">FHX73_1283</name>
</gene>
<dbReference type="PANTHER" id="PTHR42110">
    <property type="entry name" value="L-ASPARAGINASE, PUTATIVE (AFU_ORTHOLOGUE AFUA_3G11890)-RELATED"/>
    <property type="match status" value="1"/>
</dbReference>
<dbReference type="InterPro" id="IPR010349">
    <property type="entry name" value="Asparaginase_II"/>
</dbReference>
<dbReference type="Proteomes" id="UP000317940">
    <property type="component" value="Unassembled WGS sequence"/>
</dbReference>
<accession>A0A561TV49</accession>
<evidence type="ECO:0000313" key="1">
    <source>
        <dbReference type="EMBL" id="TWF90971.1"/>
    </source>
</evidence>
<evidence type="ECO:0000313" key="2">
    <source>
        <dbReference type="Proteomes" id="UP000317940"/>
    </source>
</evidence>
<dbReference type="AlphaFoldDB" id="A0A561TV49"/>
<comment type="caution">
    <text evidence="1">The sequence shown here is derived from an EMBL/GenBank/DDBJ whole genome shotgun (WGS) entry which is preliminary data.</text>
</comment>
<sequence length="320" mass="32562">MHALVAEVWRGDFLESVHHGTVLAVGPDGRTVLGVGEPDRPMYPRSSNKPLQALGMLRAGLGLDGELLALACASHSGEAFHLDGVRAVLRGAGLDTGALRCTAALPIGEAALRAHLAAGGGPTALTMNCSGKHAAMLATCVANDWDTASYLDPRHPLQQALRGTVEELAGERVAATGVDGCGAPLFALTYGGLARAFAALATGPDGSPEQRVARAMNRHAEYVGGTGRDVTRLMRALPGSVAKDGAEGVYALALPDGSAVALKIADGSARARPVVLVAALRRLGVVVDADAVLAELATAPVLGHGEPVGAVRPARTLLDG</sequence>
<dbReference type="EMBL" id="VIWT01000002">
    <property type="protein sequence ID" value="TWF90971.1"/>
    <property type="molecule type" value="Genomic_DNA"/>
</dbReference>
<reference evidence="1 2" key="1">
    <citation type="submission" date="2019-06" db="EMBL/GenBank/DDBJ databases">
        <title>Sequencing the genomes of 1000 actinobacteria strains.</title>
        <authorList>
            <person name="Klenk H.-P."/>
        </authorList>
    </citation>
    <scope>NUCLEOTIDE SEQUENCE [LARGE SCALE GENOMIC DNA]</scope>
    <source>
        <strain evidence="1 2">DSM 44826</strain>
    </source>
</reference>
<dbReference type="Pfam" id="PF06089">
    <property type="entry name" value="Asparaginase_II"/>
    <property type="match status" value="1"/>
</dbReference>
<protein>
    <submittedName>
        <fullName evidence="1">Asparaginase</fullName>
    </submittedName>
</protein>
<dbReference type="OrthoDB" id="9780674at2"/>
<keyword evidence="2" id="KW-1185">Reference proteome</keyword>
<dbReference type="RefSeq" id="WP_145908630.1">
    <property type="nucleotide sequence ID" value="NZ_BAAAMZ010000002.1"/>
</dbReference>